<evidence type="ECO:0000259" key="1">
    <source>
        <dbReference type="PROSITE" id="PS51704"/>
    </source>
</evidence>
<dbReference type="Proteomes" id="UP000501623">
    <property type="component" value="Chromosome"/>
</dbReference>
<dbReference type="EMBL" id="CP053538">
    <property type="protein sequence ID" value="QJX48640.1"/>
    <property type="molecule type" value="Genomic_DNA"/>
</dbReference>
<dbReference type="GO" id="GO:0006629">
    <property type="term" value="P:lipid metabolic process"/>
    <property type="evidence" value="ECO:0007669"/>
    <property type="project" value="InterPro"/>
</dbReference>
<feature type="domain" description="GP-PDE" evidence="1">
    <location>
        <begin position="13"/>
        <end position="268"/>
    </location>
</feature>
<dbReference type="KEGG" id="hts:HMJ29_17630"/>
<proteinExistence type="predicted"/>
<dbReference type="AlphaFoldDB" id="A0A6M6BL00"/>
<evidence type="ECO:0000313" key="3">
    <source>
        <dbReference type="Proteomes" id="UP000501623"/>
    </source>
</evidence>
<dbReference type="GO" id="GO:0008081">
    <property type="term" value="F:phosphoric diester hydrolase activity"/>
    <property type="evidence" value="ECO:0007669"/>
    <property type="project" value="InterPro"/>
</dbReference>
<organism evidence="2 3">
    <name type="scientific">Hymenobacter taeanensis</name>
    <dbReference type="NCBI Taxonomy" id="2735321"/>
    <lineage>
        <taxon>Bacteria</taxon>
        <taxon>Pseudomonadati</taxon>
        <taxon>Bacteroidota</taxon>
        <taxon>Cytophagia</taxon>
        <taxon>Cytophagales</taxon>
        <taxon>Hymenobacteraceae</taxon>
        <taxon>Hymenobacter</taxon>
    </lineage>
</organism>
<evidence type="ECO:0000313" key="2">
    <source>
        <dbReference type="EMBL" id="QJX48640.1"/>
    </source>
</evidence>
<dbReference type="InterPro" id="IPR030395">
    <property type="entry name" value="GP_PDE_dom"/>
</dbReference>
<dbReference type="PANTHER" id="PTHR46211">
    <property type="entry name" value="GLYCEROPHOSPHORYL DIESTER PHOSPHODIESTERASE"/>
    <property type="match status" value="1"/>
</dbReference>
<dbReference type="InterPro" id="IPR017946">
    <property type="entry name" value="PLC-like_Pdiesterase_TIM-brl"/>
</dbReference>
<accession>A0A6M6BL00</accession>
<dbReference type="RefSeq" id="WP_171592728.1">
    <property type="nucleotide sequence ID" value="NZ_CP053538.1"/>
</dbReference>
<dbReference type="PROSITE" id="PS50007">
    <property type="entry name" value="PIPLC_X_DOMAIN"/>
    <property type="match status" value="1"/>
</dbReference>
<dbReference type="Pfam" id="PF03009">
    <property type="entry name" value="GDPD"/>
    <property type="match status" value="1"/>
</dbReference>
<keyword evidence="3" id="KW-1185">Reference proteome</keyword>
<dbReference type="Gene3D" id="3.20.20.190">
    <property type="entry name" value="Phosphatidylinositol (PI) phosphodiesterase"/>
    <property type="match status" value="1"/>
</dbReference>
<sequence>MTSRPPVRAVLQPVVLGHAGSGFFTPFLPFNPLPPSSLRSINRALRHKAAGVEVDVRLSQDGVPVLYHDHTLGSMTDGQGCVSQTSAAALQRQQYRGGWPYDWFQREKISTFETLLGQLAQRPVFPYLHLDLHEDDACSANDTTRSRLLARQLVTLLGQYQVPPERVLILTNRPATLAYFRRLHPSVPLGLEFTDEFEQGMAALATTDVQAVVLHKDDVTPERVARLHQTGHQVVVFGGRSGKAITRVVAAHPDAYEVDNVRRLLRELHHEQGVAPQVLTMTKADLK</sequence>
<gene>
    <name evidence="2" type="ORF">HMJ29_17630</name>
</gene>
<dbReference type="PROSITE" id="PS51704">
    <property type="entry name" value="GP_PDE"/>
    <property type="match status" value="1"/>
</dbReference>
<dbReference type="PANTHER" id="PTHR46211:SF1">
    <property type="entry name" value="GLYCEROPHOSPHODIESTER PHOSPHODIESTERASE, CYTOPLASMIC"/>
    <property type="match status" value="1"/>
</dbReference>
<reference evidence="2 3" key="1">
    <citation type="submission" date="2020-05" db="EMBL/GenBank/DDBJ databases">
        <title>Complete genome sequence of Hymenobacter sp. TS19 in Coasted Sand Dune.</title>
        <authorList>
            <person name="Lee J.-H."/>
            <person name="Jung J.-H."/>
            <person name="Jeong S."/>
            <person name="Zhao L."/>
            <person name="Kim M.-K."/>
            <person name="Seo H.-S."/>
            <person name="Lim S."/>
        </authorList>
    </citation>
    <scope>NUCLEOTIDE SEQUENCE [LARGE SCALE GENOMIC DNA]</scope>
    <source>
        <strain evidence="2 3">TS19</strain>
    </source>
</reference>
<protein>
    <recommendedName>
        <fullName evidence="1">GP-PDE domain-containing protein</fullName>
    </recommendedName>
</protein>
<name>A0A6M6BL00_9BACT</name>
<dbReference type="SUPFAM" id="SSF51695">
    <property type="entry name" value="PLC-like phosphodiesterases"/>
    <property type="match status" value="1"/>
</dbReference>